<sequence>MTTPARRAHWLRAALVGVSAAAGTTGAHGAASGMFPHGAALVAALLVCATSGAATAGIRLHNRHAQLFGLIAALGAAQLLGHLTLALAGGHHGGGGLGMTPTMLAAHTAAAVVLGIAIGAVEHLYLVCSSVLRWLRLFATVSPRPGPPRARRRTNNVVAQSLLWHTGLGMRAPPMGGVATA</sequence>
<accession>A0A6H0S9A5</accession>
<gene>
    <name evidence="2" type="ORF">EXE63_21525</name>
</gene>
<feature type="transmembrane region" description="Helical" evidence="1">
    <location>
        <begin position="39"/>
        <end position="60"/>
    </location>
</feature>
<dbReference type="AlphaFoldDB" id="A0A6H0S9A5"/>
<name>A0A6H0S9A5_9MYCO</name>
<dbReference type="RefSeq" id="WP_168143615.1">
    <property type="nucleotide sequence ID" value="NZ_CP038799.1"/>
</dbReference>
<feature type="transmembrane region" description="Helical" evidence="1">
    <location>
        <begin position="108"/>
        <end position="128"/>
    </location>
</feature>
<dbReference type="KEGG" id="mfre:EXE63_21525"/>
<protein>
    <submittedName>
        <fullName evidence="2">Uncharacterized protein</fullName>
    </submittedName>
</protein>
<organism evidence="2 3">
    <name type="scientific">Mycolicibacterium frederiksbergense</name>
    <dbReference type="NCBI Taxonomy" id="117567"/>
    <lineage>
        <taxon>Bacteria</taxon>
        <taxon>Bacillati</taxon>
        <taxon>Actinomycetota</taxon>
        <taxon>Actinomycetes</taxon>
        <taxon>Mycobacteriales</taxon>
        <taxon>Mycobacteriaceae</taxon>
        <taxon>Mycolicibacterium</taxon>
    </lineage>
</organism>
<dbReference type="EMBL" id="CP038799">
    <property type="protein sequence ID" value="QIV83181.1"/>
    <property type="molecule type" value="Genomic_DNA"/>
</dbReference>
<keyword evidence="1" id="KW-0472">Membrane</keyword>
<keyword evidence="3" id="KW-1185">Reference proteome</keyword>
<proteinExistence type="predicted"/>
<keyword evidence="1" id="KW-0812">Transmembrane</keyword>
<evidence type="ECO:0000313" key="2">
    <source>
        <dbReference type="EMBL" id="QIV83181.1"/>
    </source>
</evidence>
<reference evidence="2 3" key="1">
    <citation type="submission" date="2019-04" db="EMBL/GenBank/DDBJ databases">
        <title>Draft, Whole-Genome Sequence of the Anthracene-degrading Mycobacterium frederiksbergense LB501T, Isolated from a Polycyclic Aromatic Hydrocarbon (PAH)-Contaminated Soil.</title>
        <authorList>
            <person name="Augelletti F."/>
        </authorList>
    </citation>
    <scope>NUCLEOTIDE SEQUENCE [LARGE SCALE GENOMIC DNA]</scope>
    <source>
        <strain evidence="2 3">LB 501T</strain>
    </source>
</reference>
<feature type="transmembrane region" description="Helical" evidence="1">
    <location>
        <begin position="67"/>
        <end position="88"/>
    </location>
</feature>
<keyword evidence="1" id="KW-1133">Transmembrane helix</keyword>
<dbReference type="Proteomes" id="UP000501849">
    <property type="component" value="Chromosome"/>
</dbReference>
<evidence type="ECO:0000256" key="1">
    <source>
        <dbReference type="SAM" id="Phobius"/>
    </source>
</evidence>
<evidence type="ECO:0000313" key="3">
    <source>
        <dbReference type="Proteomes" id="UP000501849"/>
    </source>
</evidence>